<evidence type="ECO:0000313" key="4">
    <source>
        <dbReference type="Proteomes" id="UP000000483"/>
    </source>
</evidence>
<dbReference type="SUPFAM" id="SSF53807">
    <property type="entry name" value="Helical backbone' metal receptor"/>
    <property type="match status" value="1"/>
</dbReference>
<dbReference type="Pfam" id="PF01497">
    <property type="entry name" value="Peripla_BP_2"/>
    <property type="match status" value="1"/>
</dbReference>
<dbReference type="RefSeq" id="WP_013705587.1">
    <property type="nucleotide sequence ID" value="NC_015388.1"/>
</dbReference>
<dbReference type="PANTHER" id="PTHR30535:SF34">
    <property type="entry name" value="MOLYBDATE-BINDING PROTEIN MOLA"/>
    <property type="match status" value="1"/>
</dbReference>
<dbReference type="Pfam" id="PF01955">
    <property type="entry name" value="CbiZ"/>
    <property type="match status" value="1"/>
</dbReference>
<name>F2NG61_DESAR</name>
<dbReference type="PROSITE" id="PS50983">
    <property type="entry name" value="FE_B12_PBP"/>
    <property type="match status" value="1"/>
</dbReference>
<gene>
    <name evidence="3" type="ordered locus">Desac_0588</name>
</gene>
<dbReference type="HOGENOM" id="CLU_408678_0_0_7"/>
<evidence type="ECO:0000256" key="1">
    <source>
        <dbReference type="SAM" id="SignalP"/>
    </source>
</evidence>
<reference evidence="4" key="2">
    <citation type="submission" date="2011-03" db="EMBL/GenBank/DDBJ databases">
        <title>The complete genome of Desulfobacca acetoxidans DSM 11109.</title>
        <authorList>
            <consortium name="US DOE Joint Genome Institute (JGI-PGF)"/>
            <person name="Lucas S."/>
            <person name="Copeland A."/>
            <person name="Lapidus A."/>
            <person name="Bruce D."/>
            <person name="Goodwin L."/>
            <person name="Pitluck S."/>
            <person name="Peters L."/>
            <person name="Kyrpides N."/>
            <person name="Mavromatis K."/>
            <person name="Ivanova N."/>
            <person name="Ovchinnikova G."/>
            <person name="Teshima H."/>
            <person name="Detter J.C."/>
            <person name="Han C."/>
            <person name="Land M."/>
            <person name="Hauser L."/>
            <person name="Markowitz V."/>
            <person name="Cheng J.-F."/>
            <person name="Hugenholtz P."/>
            <person name="Woyke T."/>
            <person name="Wu D."/>
            <person name="Spring S."/>
            <person name="Schueler E."/>
            <person name="Brambilla E."/>
            <person name="Klenk H.-P."/>
            <person name="Eisen J.A."/>
        </authorList>
    </citation>
    <scope>NUCLEOTIDE SEQUENCE [LARGE SCALE GENOMIC DNA]</scope>
    <source>
        <strain evidence="4">ATCC 700848 / DSM 11109 / ASRB2</strain>
    </source>
</reference>
<evidence type="ECO:0000313" key="3">
    <source>
        <dbReference type="EMBL" id="AEB08474.1"/>
    </source>
</evidence>
<feature type="domain" description="Fe/B12 periplasmic-binding" evidence="2">
    <location>
        <begin position="62"/>
        <end position="312"/>
    </location>
</feature>
<dbReference type="OrthoDB" id="5409767at2"/>
<organism evidence="3 4">
    <name type="scientific">Desulfobacca acetoxidans (strain ATCC 700848 / DSM 11109 / ASRB2)</name>
    <dbReference type="NCBI Taxonomy" id="880072"/>
    <lineage>
        <taxon>Bacteria</taxon>
        <taxon>Pseudomonadati</taxon>
        <taxon>Thermodesulfobacteriota</taxon>
        <taxon>Desulfobaccia</taxon>
        <taxon>Desulfobaccales</taxon>
        <taxon>Desulfobaccaceae</taxon>
        <taxon>Desulfobacca</taxon>
    </lineage>
</organism>
<dbReference type="STRING" id="880072.Desac_0588"/>
<evidence type="ECO:0000259" key="2">
    <source>
        <dbReference type="PROSITE" id="PS50983"/>
    </source>
</evidence>
<feature type="signal peptide" evidence="1">
    <location>
        <begin position="1"/>
        <end position="42"/>
    </location>
</feature>
<reference evidence="3 4" key="1">
    <citation type="journal article" date="2011" name="Stand. Genomic Sci.">
        <title>Complete genome sequence of the acetate-degrading sulfate reducer Desulfobacca acetoxidans type strain (ASRB2).</title>
        <authorList>
            <person name="Goker M."/>
            <person name="Teshima H."/>
            <person name="Lapidus A."/>
            <person name="Nolan M."/>
            <person name="Lucas S."/>
            <person name="Hammon N."/>
            <person name="Deshpande S."/>
            <person name="Cheng J.F."/>
            <person name="Tapia R."/>
            <person name="Han C."/>
            <person name="Goodwin L."/>
            <person name="Pitluck S."/>
            <person name="Huntemann M."/>
            <person name="Liolios K."/>
            <person name="Ivanova N."/>
            <person name="Pagani I."/>
            <person name="Mavromatis K."/>
            <person name="Ovchinikova G."/>
            <person name="Pati A."/>
            <person name="Chen A."/>
            <person name="Palaniappan K."/>
            <person name="Land M."/>
            <person name="Hauser L."/>
            <person name="Brambilla E.M."/>
            <person name="Rohde M."/>
            <person name="Spring S."/>
            <person name="Detter J.C."/>
            <person name="Woyke T."/>
            <person name="Bristow J."/>
            <person name="Eisen J.A."/>
            <person name="Markowitz V."/>
            <person name="Hugenholtz P."/>
            <person name="Kyrpides N.C."/>
            <person name="Klenk H.P."/>
        </authorList>
    </citation>
    <scope>NUCLEOTIDE SEQUENCE [LARGE SCALE GENOMIC DNA]</scope>
    <source>
        <strain evidence="4">ATCC 700848 / DSM 11109 / ASRB2</strain>
    </source>
</reference>
<dbReference type="eggNOG" id="COG1865">
    <property type="taxonomic scope" value="Bacteria"/>
</dbReference>
<dbReference type="InterPro" id="IPR002491">
    <property type="entry name" value="ABC_transptr_periplasmic_BD"/>
</dbReference>
<keyword evidence="1" id="KW-0732">Signal</keyword>
<accession>F2NG61</accession>
<dbReference type="Gene3D" id="3.40.50.1980">
    <property type="entry name" value="Nitrogenase molybdenum iron protein domain"/>
    <property type="match status" value="2"/>
</dbReference>
<dbReference type="InterPro" id="IPR050902">
    <property type="entry name" value="ABC_Transporter_SBP"/>
</dbReference>
<dbReference type="PANTHER" id="PTHR30535">
    <property type="entry name" value="VITAMIN B12-BINDING PROTEIN"/>
    <property type="match status" value="1"/>
</dbReference>
<dbReference type="InterPro" id="IPR002808">
    <property type="entry name" value="AdoCbi_amidolase"/>
</dbReference>
<dbReference type="KEGG" id="dao:Desac_0588"/>
<feature type="chain" id="PRO_5003282588" description="Fe/B12 periplasmic-binding domain-containing protein" evidence="1">
    <location>
        <begin position="43"/>
        <end position="687"/>
    </location>
</feature>
<proteinExistence type="predicted"/>
<sequence>MRMVRNGKRLPGKKFYHKGLSNLSVSLILLSAVLFHTASANAALNLTDAWNRPLTITQPPQRIVSLVPGVTEMLLALGLGERLQGVTIYDHVPPQTGKPAVVGGFFSPNLQAIEQCRPDCIFVADLQKEVQQRFKDSGIPVINLSARAVQDIFAHLRLLGALFQQESKAEELCRHLQAQLDLIGKKTAQIPPVKKLRVVRLMSNREMLTPGDDSFQNDFIRLAGGIPPTWGKKGPVVPVTLSEWQQFNPQAIFACGHDWKRFHQLVQQPGWQEVEGVRQGRLLTFPCELTCRASVRTADFISWLATSLYPEELSDVRKVVLKQEILARKPLHLDLPYVRQTEVVTSRILDFEHKSLVIDFTTPVQVISTLEGPRSGILTAGNHYTPPPCWPISHYLGLEKDRRLVYNVLKKTEGKTSFLFTGADMGNLSVQKADFKDLKLYALVTAGVESNALRLSQDEGRYYEPGTINIIVLSNYRLSPRAMSRALIAVTEAKTAALQDLDIRSTEQPLTYQATGTGTDNSIVVGGQGKTLDNAGGHSKLGELIGRAVYQGVREAVGKQNGLGARRPIWQRLQERRLDIYDVITASLPPQARPQILQAWEAVILQPRYAGFLEAALSLSDAWEQGQVQDLEAFKVWCESISQELAGRPLKQEEEKALSTELPLPLKMAGQAIISGLAVKYPATTKQ</sequence>
<dbReference type="AlphaFoldDB" id="F2NG61"/>
<keyword evidence="4" id="KW-1185">Reference proteome</keyword>
<dbReference type="EMBL" id="CP002629">
    <property type="protein sequence ID" value="AEB08474.1"/>
    <property type="molecule type" value="Genomic_DNA"/>
</dbReference>
<dbReference type="eggNOG" id="COG0614">
    <property type="taxonomic scope" value="Bacteria"/>
</dbReference>
<protein>
    <recommendedName>
        <fullName evidence="2">Fe/B12 periplasmic-binding domain-containing protein</fullName>
    </recommendedName>
</protein>
<dbReference type="Proteomes" id="UP000000483">
    <property type="component" value="Chromosome"/>
</dbReference>